<dbReference type="GO" id="GO:0007015">
    <property type="term" value="P:actin filament organization"/>
    <property type="evidence" value="ECO:0007669"/>
    <property type="project" value="TreeGrafter"/>
</dbReference>
<dbReference type="EMBL" id="AK440521">
    <property type="protein sequence ID" value="BAN64315.1"/>
    <property type="molecule type" value="mRNA"/>
</dbReference>
<dbReference type="Gene3D" id="2.160.20.70">
    <property type="match status" value="1"/>
</dbReference>
<dbReference type="InterPro" id="IPR036223">
    <property type="entry name" value="CAP_C_sf"/>
</dbReference>
<reference evidence="5" key="4">
    <citation type="journal article" date="2020" name="Data Brief">
        <title>Transcriptome dataset of Babesia bovis life stages within vertebrate and invertebrate hosts.</title>
        <authorList>
            <person name="Ueti M.W."/>
            <person name="Johnson W.C."/>
            <person name="Kappmeyer L.S."/>
            <person name="Herndon D.R."/>
            <person name="Mousel M.R."/>
            <person name="Reif K.E."/>
            <person name="Taus N.S."/>
            <person name="Ifeonu O.O."/>
            <person name="Silva J.C."/>
            <person name="Suarez C.E."/>
            <person name="Brayton K.A."/>
        </authorList>
    </citation>
    <scope>NUCLEOTIDE SEQUENCE [LARGE SCALE GENOMIC DNA]</scope>
</reference>
<name>A7AWI2_BABBO</name>
<dbReference type="RefSeq" id="XP_001608978.1">
    <property type="nucleotide sequence ID" value="XM_001608928.1"/>
</dbReference>
<keyword evidence="5" id="KW-1185">Reference proteome</keyword>
<evidence type="ECO:0000259" key="2">
    <source>
        <dbReference type="PROSITE" id="PS51329"/>
    </source>
</evidence>
<dbReference type="GO" id="GO:0019933">
    <property type="term" value="P:cAMP-mediated signaling"/>
    <property type="evidence" value="ECO:0007669"/>
    <property type="project" value="TreeGrafter"/>
</dbReference>
<dbReference type="InterPro" id="IPR013912">
    <property type="entry name" value="Adenylate_cyclase-assoc_CAP_C"/>
</dbReference>
<reference evidence="5" key="5">
    <citation type="journal article" date="2021" name="Int. J. Parasitol.">
        <title>Comparative analysis of gene expression between Babesia bovis blood stages and kinetes allowed by improved genome annotation.</title>
        <authorList>
            <person name="Ueti M.W."/>
            <person name="Johnson W.C."/>
            <person name="Kappmeyer L.S."/>
            <person name="Herndon D.R."/>
            <person name="Mousel M.R."/>
            <person name="Reif K.E."/>
            <person name="Taus N.S."/>
            <person name="Ifeonu O.O."/>
            <person name="Silva J.C."/>
            <person name="Suarez C.E."/>
            <person name="Brayton K.A."/>
        </authorList>
    </citation>
    <scope>NUCLEOTIDE SEQUENCE [LARGE SCALE GENOMIC DNA]</scope>
</reference>
<evidence type="ECO:0000256" key="1">
    <source>
        <dbReference type="ARBA" id="ARBA00007659"/>
    </source>
</evidence>
<organism evidence="4 5">
    <name type="scientific">Babesia bovis</name>
    <dbReference type="NCBI Taxonomy" id="5865"/>
    <lineage>
        <taxon>Eukaryota</taxon>
        <taxon>Sar</taxon>
        <taxon>Alveolata</taxon>
        <taxon>Apicomplexa</taxon>
        <taxon>Aconoidasida</taxon>
        <taxon>Piroplasmida</taxon>
        <taxon>Babesiidae</taxon>
        <taxon>Babesia</taxon>
    </lineage>
</organism>
<dbReference type="eggNOG" id="KOG2675">
    <property type="taxonomic scope" value="Eukaryota"/>
</dbReference>
<accession>A7AWI2</accession>
<evidence type="ECO:0000313" key="3">
    <source>
        <dbReference type="EMBL" id="BAN64315.1"/>
    </source>
</evidence>
<dbReference type="InterPro" id="IPR001837">
    <property type="entry name" value="Adenylate_cyclase-assoc_CAP"/>
</dbReference>
<dbReference type="InterPro" id="IPR006599">
    <property type="entry name" value="CARP_motif"/>
</dbReference>
<dbReference type="GO" id="GO:0008179">
    <property type="term" value="F:adenylate cyclase binding"/>
    <property type="evidence" value="ECO:0007669"/>
    <property type="project" value="TreeGrafter"/>
</dbReference>
<dbReference type="KEGG" id="bbo:BBOV_I003280"/>
<dbReference type="OMA" id="SCKSGDM"/>
<reference evidence="4" key="2">
    <citation type="submission" date="2007-08" db="EMBL/GenBank/DDBJ databases">
        <authorList>
            <person name="Nene V."/>
        </authorList>
    </citation>
    <scope>NUCLEOTIDE SEQUENCE</scope>
    <source>
        <strain evidence="4">T2Bo</strain>
    </source>
</reference>
<protein>
    <recommendedName>
        <fullName evidence="2">C-CAP/cofactor C-like domain-containing protein</fullName>
    </recommendedName>
</protein>
<dbReference type="EMBL" id="AAXT01000005">
    <property type="protein sequence ID" value="EDO05410.1"/>
    <property type="molecule type" value="Genomic_DNA"/>
</dbReference>
<dbReference type="STRING" id="5865.A7AWI2"/>
<reference evidence="4 5" key="1">
    <citation type="journal article" date="2007" name="PLoS Pathog.">
        <title>Genome sequence of Babesia bovis and comparative analysis of apicomplexan hemoprotozoa.</title>
        <authorList>
            <person name="Brayton K.A."/>
            <person name="Lau A.O.T."/>
            <person name="Herndon D.R."/>
            <person name="Hannick L."/>
            <person name="Kappmeyer L.S."/>
            <person name="Berens S.J."/>
            <person name="Bidwell S.L."/>
            <person name="Brown W.C."/>
            <person name="Crabtree J."/>
            <person name="Fadrosh D."/>
            <person name="Feldblum T."/>
            <person name="Forberger H.A."/>
            <person name="Haas B.J."/>
            <person name="Howell J.M."/>
            <person name="Khouri H."/>
            <person name="Koo H."/>
            <person name="Mann D.J."/>
            <person name="Norimine J."/>
            <person name="Paulsen I.T."/>
            <person name="Radune D."/>
            <person name="Ren Q."/>
            <person name="Smith R.K. Jr."/>
            <person name="Suarez C.E."/>
            <person name="White O."/>
            <person name="Wortman J.R."/>
            <person name="Knowles D.P. Jr."/>
            <person name="McElwain T.F."/>
            <person name="Nene V.M."/>
        </authorList>
    </citation>
    <scope>NUCLEOTIDE SEQUENCE [LARGE SCALE GENOMIC DNA]</scope>
    <source>
        <strain evidence="4">T2Bo</strain>
    </source>
</reference>
<dbReference type="SMART" id="SM00673">
    <property type="entry name" value="CARP"/>
    <property type="match status" value="2"/>
</dbReference>
<dbReference type="PROSITE" id="PS51329">
    <property type="entry name" value="C_CAP_COFACTOR_C"/>
    <property type="match status" value="1"/>
</dbReference>
<dbReference type="Proteomes" id="UP000002173">
    <property type="component" value="Unassembled WGS sequence"/>
</dbReference>
<feature type="domain" description="C-CAP/cofactor C-like" evidence="2">
    <location>
        <begin position="15"/>
        <end position="150"/>
    </location>
</feature>
<dbReference type="Pfam" id="PF08603">
    <property type="entry name" value="CAP_C"/>
    <property type="match status" value="1"/>
</dbReference>
<dbReference type="InterPro" id="IPR017901">
    <property type="entry name" value="C-CAP_CF_C-like"/>
</dbReference>
<dbReference type="InterPro" id="IPR016098">
    <property type="entry name" value="CAP/MinC_C"/>
</dbReference>
<dbReference type="VEuPathDB" id="PiroplasmaDB:BBOV_I003280"/>
<proteinExistence type="evidence at transcript level"/>
<evidence type="ECO:0000313" key="5">
    <source>
        <dbReference type="Proteomes" id="UP000002173"/>
    </source>
</evidence>
<sequence>MSTSCAVNSSSNSAAPVFELKNDTWTVAHQNNTTLDMSRVTKTQSIQVCECNDVKIVIPDKIVSLSLVMCNKVEVQLNSCITGMEITSCNGVMVRVSSNLPSAAIDKCQQVAFWITSANAETIMFTSCKSGDMNVNINRNTSGNVDEDDWIERPIPEQYEHRFNAKLNLESKPSMLY</sequence>
<dbReference type="GO" id="GO:0003779">
    <property type="term" value="F:actin binding"/>
    <property type="evidence" value="ECO:0007669"/>
    <property type="project" value="InterPro"/>
</dbReference>
<dbReference type="SUPFAM" id="SSF69340">
    <property type="entry name" value="C-terminal domain of adenylylcyclase associated protein"/>
    <property type="match status" value="1"/>
</dbReference>
<dbReference type="GeneID" id="5477194"/>
<comment type="similarity">
    <text evidence="1">Belongs to the CAP family.</text>
</comment>
<dbReference type="AlphaFoldDB" id="A7AWI2"/>
<dbReference type="GO" id="GO:0005737">
    <property type="term" value="C:cytoplasm"/>
    <property type="evidence" value="ECO:0007669"/>
    <property type="project" value="TreeGrafter"/>
</dbReference>
<dbReference type="PANTHER" id="PTHR10652:SF0">
    <property type="entry name" value="ADENYLYL CYCLASE-ASSOCIATED PROTEIN"/>
    <property type="match status" value="1"/>
</dbReference>
<dbReference type="PANTHER" id="PTHR10652">
    <property type="entry name" value="ADENYLYL CYCLASE-ASSOCIATED PROTEIN"/>
    <property type="match status" value="1"/>
</dbReference>
<gene>
    <name evidence="3 4" type="ORF">BBOV_I003280</name>
</gene>
<evidence type="ECO:0000313" key="4">
    <source>
        <dbReference type="EMBL" id="EDO05410.1"/>
    </source>
</evidence>
<reference evidence="3" key="3">
    <citation type="journal article" date="2014" name="BMC Genomics">
        <title>The Babesia bovis gene and promoter model: an update from full-length EST analysis.</title>
        <authorList>
            <person name="Yamagishi J."/>
            <person name="Wakaguri H."/>
            <person name="Yokoyama N."/>
            <person name="Yamashita R."/>
            <person name="Suzuki Y."/>
            <person name="Xuan X."/>
            <person name="Igarashi I."/>
        </authorList>
    </citation>
    <scope>NUCLEOTIDE SEQUENCE</scope>
    <source>
        <strain evidence="3">Texas</strain>
    </source>
</reference>